<keyword evidence="6" id="KW-0460">Magnesium</keyword>
<evidence type="ECO:0000256" key="6">
    <source>
        <dbReference type="PIRSR" id="PIRSR000699-2"/>
    </source>
</evidence>
<dbReference type="AlphaFoldDB" id="B6G9P8"/>
<dbReference type="PANTHER" id="PTHR34382:SF7">
    <property type="entry name" value="PTS SYSTEM N,N'-DIACETYLCHITOBIOSE-SPECIFIC EIIA COMPONENT"/>
    <property type="match status" value="1"/>
</dbReference>
<comment type="caution">
    <text evidence="8">The sequence shown here is derived from an EMBL/GenBank/DDBJ whole genome shotgun (WGS) entry which is preliminary data.</text>
</comment>
<keyword evidence="1" id="KW-0813">Transport</keyword>
<keyword evidence="6" id="KW-0479">Metal-binding</keyword>
<dbReference type="EMBL" id="ABXJ01000046">
    <property type="protein sequence ID" value="EEA90995.1"/>
    <property type="molecule type" value="Genomic_DNA"/>
</dbReference>
<dbReference type="EC" id="2.7.1.-" evidence="8"/>
<name>B6G9P8_9ACTN</name>
<gene>
    <name evidence="8" type="primary">chbA</name>
    <name evidence="8" type="ORF">COLSTE_00789</name>
</gene>
<reference evidence="8 9" key="1">
    <citation type="submission" date="2008-10" db="EMBL/GenBank/DDBJ databases">
        <title>Draft genome sequence of Collinsella stercoris (DSM 13279).</title>
        <authorList>
            <person name="Sudarsanam P."/>
            <person name="Ley R."/>
            <person name="Guruge J."/>
            <person name="Turnbaugh P.J."/>
            <person name="Mahowald M."/>
            <person name="Liep D."/>
            <person name="Gordon J."/>
        </authorList>
    </citation>
    <scope>NUCLEOTIDE SEQUENCE [LARGE SCALE GENOMIC DNA]</scope>
    <source>
        <strain evidence="8 9">DSM 13279</strain>
    </source>
</reference>
<organism evidence="8 9">
    <name type="scientific">Collinsella stercoris DSM 13279</name>
    <dbReference type="NCBI Taxonomy" id="445975"/>
    <lineage>
        <taxon>Bacteria</taxon>
        <taxon>Bacillati</taxon>
        <taxon>Actinomycetota</taxon>
        <taxon>Coriobacteriia</taxon>
        <taxon>Coriobacteriales</taxon>
        <taxon>Coriobacteriaceae</taxon>
        <taxon>Collinsella</taxon>
    </lineage>
</organism>
<sequence length="123" mass="13810">MRYLQTEREVKTMAEEEQSTEMISFGIIASAGQARSLAFEALKKAKEHDFEAAKALLEQSKEAALEAHHVQTQLLSKEALGDHTVVDVMLVHAQDHLMTSMLAQELVEEIVNVYRELDATRAE</sequence>
<dbReference type="InterPro" id="IPR036542">
    <property type="entry name" value="PTS_IIA_lac/cel_sf"/>
</dbReference>
<dbReference type="GO" id="GO:0046872">
    <property type="term" value="F:metal ion binding"/>
    <property type="evidence" value="ECO:0007669"/>
    <property type="project" value="UniProtKB-KW"/>
</dbReference>
<dbReference type="STRING" id="445975.COLSTE_00789"/>
<keyword evidence="3 8" id="KW-0808">Transferase</keyword>
<evidence type="ECO:0000256" key="2">
    <source>
        <dbReference type="ARBA" id="ARBA00022597"/>
    </source>
</evidence>
<feature type="modified residue" description="Phosphohistidine; by HPr" evidence="7">
    <location>
        <position position="92"/>
    </location>
</feature>
<evidence type="ECO:0000256" key="7">
    <source>
        <dbReference type="PROSITE-ProRule" id="PRU00418"/>
    </source>
</evidence>
<dbReference type="PROSITE" id="PS51095">
    <property type="entry name" value="PTS_EIIA_TYPE_3"/>
    <property type="match status" value="1"/>
</dbReference>
<keyword evidence="9" id="KW-1185">Reference proteome</keyword>
<protein>
    <submittedName>
        <fullName evidence="8">N,N'-diacetylchitobiose-specific phosphotransferase enzyme IIA component</fullName>
        <ecNumber evidence="8">2.7.1.-</ecNumber>
    </submittedName>
</protein>
<dbReference type="Proteomes" id="UP000003560">
    <property type="component" value="Unassembled WGS sequence"/>
</dbReference>
<accession>B6G9P8</accession>
<evidence type="ECO:0000313" key="9">
    <source>
        <dbReference type="Proteomes" id="UP000003560"/>
    </source>
</evidence>
<dbReference type="InterPro" id="IPR003188">
    <property type="entry name" value="PTS_IIA_lac/cel"/>
</dbReference>
<evidence type="ECO:0000256" key="4">
    <source>
        <dbReference type="ARBA" id="ARBA00022683"/>
    </source>
</evidence>
<evidence type="ECO:0000313" key="8">
    <source>
        <dbReference type="EMBL" id="EEA90995.1"/>
    </source>
</evidence>
<dbReference type="HOGENOM" id="CLU_152490_3_0_11"/>
<feature type="binding site" evidence="6">
    <location>
        <position position="95"/>
    </location>
    <ligand>
        <name>Mg(2+)</name>
        <dbReference type="ChEBI" id="CHEBI:18420"/>
        <note>ligand shared between all trimeric partners</note>
    </ligand>
</feature>
<evidence type="ECO:0000256" key="1">
    <source>
        <dbReference type="ARBA" id="ARBA00022448"/>
    </source>
</evidence>
<dbReference type="Gene3D" id="1.20.58.80">
    <property type="entry name" value="Phosphotransferase system, lactose/cellobiose-type IIA subunit"/>
    <property type="match status" value="1"/>
</dbReference>
<dbReference type="PIRSF" id="PIRSF000699">
    <property type="entry name" value="PTS_IILac_III"/>
    <property type="match status" value="1"/>
</dbReference>
<evidence type="ECO:0000256" key="3">
    <source>
        <dbReference type="ARBA" id="ARBA00022679"/>
    </source>
</evidence>
<feature type="active site" description="Tele-phosphohistidine intermediate" evidence="5">
    <location>
        <position position="92"/>
    </location>
</feature>
<dbReference type="CDD" id="cd00215">
    <property type="entry name" value="PTS_IIA_lac"/>
    <property type="match status" value="1"/>
</dbReference>
<reference evidence="8 9" key="2">
    <citation type="submission" date="2008-10" db="EMBL/GenBank/DDBJ databases">
        <authorList>
            <person name="Fulton L."/>
            <person name="Clifton S."/>
            <person name="Fulton B."/>
            <person name="Xu J."/>
            <person name="Minx P."/>
            <person name="Pepin K.H."/>
            <person name="Johnson M."/>
            <person name="Thiruvilangam P."/>
            <person name="Bhonagiri V."/>
            <person name="Nash W.E."/>
            <person name="Mardis E.R."/>
            <person name="Wilson R.K."/>
        </authorList>
    </citation>
    <scope>NUCLEOTIDE SEQUENCE [LARGE SCALE GENOMIC DNA]</scope>
    <source>
        <strain evidence="8 9">DSM 13279</strain>
    </source>
</reference>
<dbReference type="Pfam" id="PF02255">
    <property type="entry name" value="PTS_IIA"/>
    <property type="match status" value="1"/>
</dbReference>
<dbReference type="GO" id="GO:0016740">
    <property type="term" value="F:transferase activity"/>
    <property type="evidence" value="ECO:0007669"/>
    <property type="project" value="UniProtKB-KW"/>
</dbReference>
<evidence type="ECO:0000256" key="5">
    <source>
        <dbReference type="PIRSR" id="PIRSR000699-1"/>
    </source>
</evidence>
<dbReference type="GO" id="GO:0009401">
    <property type="term" value="P:phosphoenolpyruvate-dependent sugar phosphotransferase system"/>
    <property type="evidence" value="ECO:0007669"/>
    <property type="project" value="UniProtKB-KW"/>
</dbReference>
<keyword evidence="4" id="KW-0598">Phosphotransferase system</keyword>
<keyword evidence="2" id="KW-0762">Sugar transport</keyword>
<dbReference type="eggNOG" id="COG1447">
    <property type="taxonomic scope" value="Bacteria"/>
</dbReference>
<dbReference type="SUPFAM" id="SSF46973">
    <property type="entry name" value="Enzyme IIa from lactose specific PTS, IIa-lac"/>
    <property type="match status" value="1"/>
</dbReference>
<proteinExistence type="predicted"/>
<comment type="cofactor">
    <cofactor evidence="6">
        <name>Mg(2+)</name>
        <dbReference type="ChEBI" id="CHEBI:18420"/>
    </cofactor>
    <text evidence="6">Binds 1 Mg(2+) ion per trimer.</text>
</comment>
<dbReference type="PANTHER" id="PTHR34382">
    <property type="entry name" value="PTS SYSTEM N,N'-DIACETYLCHITOBIOSE-SPECIFIC EIIA COMPONENT"/>
    <property type="match status" value="1"/>
</dbReference>